<organism evidence="1 2">
    <name type="scientific">Sphingomonas prati</name>
    <dbReference type="NCBI Taxonomy" id="1843237"/>
    <lineage>
        <taxon>Bacteria</taxon>
        <taxon>Pseudomonadati</taxon>
        <taxon>Pseudomonadota</taxon>
        <taxon>Alphaproteobacteria</taxon>
        <taxon>Sphingomonadales</taxon>
        <taxon>Sphingomonadaceae</taxon>
        <taxon>Sphingomonas</taxon>
    </lineage>
</organism>
<evidence type="ECO:0000313" key="1">
    <source>
        <dbReference type="EMBL" id="MBB5730951.1"/>
    </source>
</evidence>
<comment type="caution">
    <text evidence="1">The sequence shown here is derived from an EMBL/GenBank/DDBJ whole genome shotgun (WGS) entry which is preliminary data.</text>
</comment>
<dbReference type="Gene3D" id="3.40.50.300">
    <property type="entry name" value="P-loop containing nucleotide triphosphate hydrolases"/>
    <property type="match status" value="1"/>
</dbReference>
<sequence length="295" mass="32056">MRRARLARDFARLSPRDRARTLVLDPTREGRQALTDAIRAELVRDGTLGERAMVATVLESCGLTDAARTRAASYRPGTVVIFRKGAEDGAPRRNTGYRVGSIDAKAGTVRLLDPEGQTLTWFPGDGSAANADAFAEVQQQFRTGDKVQFTRNNYEAKRFNGRTAEVVAIDPDEGILVVRSKNGKRQALDMANVADRHIRPGWVRTIHSAQGAACERVTAHLELFRSNVDANIAYVAVSRAKASAIIYTDDRERLVGTIEGRSSAKVGAIDETLVRKGTTIAIPKPVKAMGVEIGG</sequence>
<dbReference type="SUPFAM" id="SSF52540">
    <property type="entry name" value="P-loop containing nucleoside triphosphate hydrolases"/>
    <property type="match status" value="1"/>
</dbReference>
<dbReference type="AlphaFoldDB" id="A0A7W9F318"/>
<gene>
    <name evidence="1" type="ORF">FHS99_003459</name>
</gene>
<name>A0A7W9F318_9SPHN</name>
<proteinExistence type="predicted"/>
<dbReference type="GO" id="GO:0004527">
    <property type="term" value="F:exonuclease activity"/>
    <property type="evidence" value="ECO:0007669"/>
    <property type="project" value="UniProtKB-KW"/>
</dbReference>
<keyword evidence="1" id="KW-0540">Nuclease</keyword>
<dbReference type="Proteomes" id="UP000546701">
    <property type="component" value="Unassembled WGS sequence"/>
</dbReference>
<keyword evidence="2" id="KW-1185">Reference proteome</keyword>
<protein>
    <submittedName>
        <fullName evidence="1">ATP-dependent exoDNAse (Exonuclease V) alpha subunit</fullName>
    </submittedName>
</protein>
<dbReference type="EMBL" id="JACIJR010000013">
    <property type="protein sequence ID" value="MBB5730951.1"/>
    <property type="molecule type" value="Genomic_DNA"/>
</dbReference>
<evidence type="ECO:0000313" key="2">
    <source>
        <dbReference type="Proteomes" id="UP000546701"/>
    </source>
</evidence>
<reference evidence="1 2" key="1">
    <citation type="submission" date="2020-08" db="EMBL/GenBank/DDBJ databases">
        <title>Genomic Encyclopedia of Type Strains, Phase IV (KMG-IV): sequencing the most valuable type-strain genomes for metagenomic binning, comparative biology and taxonomic classification.</title>
        <authorList>
            <person name="Goeker M."/>
        </authorList>
    </citation>
    <scope>NUCLEOTIDE SEQUENCE [LARGE SCALE GENOMIC DNA]</scope>
    <source>
        <strain evidence="1 2">DSM 103336</strain>
    </source>
</reference>
<keyword evidence="1" id="KW-0378">Hydrolase</keyword>
<dbReference type="CDD" id="cd18809">
    <property type="entry name" value="SF1_C_RecD"/>
    <property type="match status" value="1"/>
</dbReference>
<dbReference type="Gene3D" id="2.30.30.940">
    <property type="match status" value="1"/>
</dbReference>
<accession>A0A7W9F318</accession>
<keyword evidence="1" id="KW-0269">Exonuclease</keyword>
<dbReference type="RefSeq" id="WP_229674162.1">
    <property type="nucleotide sequence ID" value="NZ_BMJP01000011.1"/>
</dbReference>
<dbReference type="InterPro" id="IPR027417">
    <property type="entry name" value="P-loop_NTPase"/>
</dbReference>